<dbReference type="SMART" id="SM00847">
    <property type="entry name" value="HA2"/>
    <property type="match status" value="1"/>
</dbReference>
<dbReference type="Proteomes" id="UP000609346">
    <property type="component" value="Unassembled WGS sequence"/>
</dbReference>
<evidence type="ECO:0000259" key="7">
    <source>
        <dbReference type="PROSITE" id="PS51194"/>
    </source>
</evidence>
<feature type="compositionally biased region" description="Low complexity" evidence="5">
    <location>
        <begin position="495"/>
        <end position="516"/>
    </location>
</feature>
<dbReference type="Pfam" id="PF00270">
    <property type="entry name" value="DEAD"/>
    <property type="match status" value="1"/>
</dbReference>
<dbReference type="Pfam" id="PF04408">
    <property type="entry name" value="WHD_HA2"/>
    <property type="match status" value="1"/>
</dbReference>
<dbReference type="Gene3D" id="3.40.50.300">
    <property type="entry name" value="P-loop containing nucleotide triphosphate hydrolases"/>
    <property type="match status" value="2"/>
</dbReference>
<keyword evidence="1" id="KW-0547">Nucleotide-binding</keyword>
<gene>
    <name evidence="8" type="primary">hrpB</name>
    <name evidence="8" type="ORF">H8B09_06270</name>
</gene>
<sequence>MSSNSNAVLVAPPGAGKTTRVPLALLDESWLGGGKIIMLEPRRLAARSAAAHMASLLGEKTGETVGYRVRLDTKVSAATRIEVVTEGVLTRMLQSDPSLEGVGAILFDEFHERHLHGDLGLALCLQAQSLLREDLRLLVMSATLETAPVARLLGDAPIIESKGRAFPVETVYSDRPAGFSSGALWRSESLEDRTARTVTAALPDHEGDVLVFLPGMREMRRVDSQLRQQGIGRGMYEAVDIVLLHGSMSLEEQGQAVAPSPSGRRKIVLATSIAESSITVEGVRVVVDSGMMRVPRFSPRTGMTRLETVPVSAPSADQRRGRAGRVAPGVCYRLWTEQEQLMLAPRSTPELLEADLAPLALELAAWGVSAPSELAWLDEPPAGAYASACELLQQLGALDRERRLTPLGRRMAALGAQPRLARMLLSAAAISHAAADTACELAALLSGRDPLRGERSADIALRLGALRALRRGAPGGAGGGVDEAAARQALAEARQWQRALAQDGAGASPSAEAPQAQPLPRGANEAASPHSGGSQAAPSARSAVTSPSSRSADSSLSARDTDASPARELSIGALLAFAYPDRVGQGRGDGRFLLASGRGAVLTPTQPLSFAAFIAASEMEDADSESRIILAADVEESELHAYHSDRISEEASVIWDRSAQAVRARRKLMFGALVLKEEQIAKPDPNAVTAALLDGVRVEGVSILPWSKQSSQLRDRIRVMRQYDAELPDLSEEALLASLEDWLEPHVSGIRSRDGLQKLNMMHVLEAMLSWSDKQRLDELMPTHMTVPSGSRIAIDYTDPEQPVLAVKLQELFGLQETPRIAKGKLPLTLHLLSPAQRPVQVTQDLANFWRNTYFEVKKELKVRYPKHYWPDDPFAAVPTNRVRPRP</sequence>
<reference evidence="8 9" key="1">
    <citation type="submission" date="2020-09" db="EMBL/GenBank/DDBJ databases">
        <title>Paenibacillus sp. strain PR3 16S rRNA gene Genome sequencing and assembly.</title>
        <authorList>
            <person name="Kim J."/>
        </authorList>
    </citation>
    <scope>NUCLEOTIDE SEQUENCE [LARGE SCALE GENOMIC DNA]</scope>
    <source>
        <strain evidence="8 9">PR3</strain>
    </source>
</reference>
<dbReference type="InterPro" id="IPR001650">
    <property type="entry name" value="Helicase_C-like"/>
</dbReference>
<comment type="caution">
    <text evidence="8">The sequence shown here is derived from an EMBL/GenBank/DDBJ whole genome shotgun (WGS) entry which is preliminary data.</text>
</comment>
<evidence type="ECO:0000256" key="4">
    <source>
        <dbReference type="ARBA" id="ARBA00022840"/>
    </source>
</evidence>
<dbReference type="InterPro" id="IPR014001">
    <property type="entry name" value="Helicase_ATP-bd"/>
</dbReference>
<dbReference type="PROSITE" id="PS51192">
    <property type="entry name" value="HELICASE_ATP_BIND_1"/>
    <property type="match status" value="1"/>
</dbReference>
<evidence type="ECO:0000256" key="2">
    <source>
        <dbReference type="ARBA" id="ARBA00022801"/>
    </source>
</evidence>
<dbReference type="InterPro" id="IPR027417">
    <property type="entry name" value="P-loop_NTPase"/>
</dbReference>
<evidence type="ECO:0000259" key="6">
    <source>
        <dbReference type="PROSITE" id="PS51192"/>
    </source>
</evidence>
<dbReference type="Pfam" id="PF24473">
    <property type="entry name" value="CON_HrpB"/>
    <property type="match status" value="1"/>
</dbReference>
<proteinExistence type="predicted"/>
<dbReference type="PROSITE" id="PS51194">
    <property type="entry name" value="HELICASE_CTER"/>
    <property type="match status" value="1"/>
</dbReference>
<dbReference type="PANTHER" id="PTHR43519:SF1">
    <property type="entry name" value="ATP-DEPENDENT RNA HELICASE HRPB"/>
    <property type="match status" value="1"/>
</dbReference>
<dbReference type="Gene3D" id="1.20.120.1080">
    <property type="match status" value="1"/>
</dbReference>
<dbReference type="GO" id="GO:0004386">
    <property type="term" value="F:helicase activity"/>
    <property type="evidence" value="ECO:0007669"/>
    <property type="project" value="UniProtKB-KW"/>
</dbReference>
<feature type="domain" description="Helicase ATP-binding" evidence="6">
    <location>
        <begin position="1"/>
        <end position="162"/>
    </location>
</feature>
<dbReference type="NCBIfam" id="TIGR01970">
    <property type="entry name" value="DEAH_box_HrpB"/>
    <property type="match status" value="1"/>
</dbReference>
<evidence type="ECO:0000313" key="9">
    <source>
        <dbReference type="Proteomes" id="UP000609346"/>
    </source>
</evidence>
<evidence type="ECO:0000256" key="1">
    <source>
        <dbReference type="ARBA" id="ARBA00022741"/>
    </source>
</evidence>
<dbReference type="PANTHER" id="PTHR43519">
    <property type="entry name" value="ATP-DEPENDENT RNA HELICASE HRPB"/>
    <property type="match status" value="1"/>
</dbReference>
<dbReference type="PIRSF" id="PIRSF005496">
    <property type="entry name" value="ATP_hel_hrpB"/>
    <property type="match status" value="1"/>
</dbReference>
<evidence type="ECO:0000256" key="5">
    <source>
        <dbReference type="SAM" id="MobiDB-lite"/>
    </source>
</evidence>
<dbReference type="CDD" id="cd17990">
    <property type="entry name" value="DEXHc_HrpB"/>
    <property type="match status" value="1"/>
</dbReference>
<dbReference type="CDD" id="cd18791">
    <property type="entry name" value="SF2_C_RHA"/>
    <property type="match status" value="1"/>
</dbReference>
<dbReference type="EMBL" id="JACXZA010000001">
    <property type="protein sequence ID" value="MBD3918354.1"/>
    <property type="molecule type" value="Genomic_DNA"/>
</dbReference>
<accession>A0ABR8MQT7</accession>
<dbReference type="InterPro" id="IPR056329">
    <property type="entry name" value="CON_HrpB"/>
</dbReference>
<name>A0ABR8MQT7_9BACL</name>
<keyword evidence="4" id="KW-0067">ATP-binding</keyword>
<organism evidence="8 9">
    <name type="scientific">Paenibacillus terricola</name>
    <dbReference type="NCBI Taxonomy" id="2763503"/>
    <lineage>
        <taxon>Bacteria</taxon>
        <taxon>Bacillati</taxon>
        <taxon>Bacillota</taxon>
        <taxon>Bacilli</taxon>
        <taxon>Bacillales</taxon>
        <taxon>Paenibacillaceae</taxon>
        <taxon>Paenibacillus</taxon>
    </lineage>
</organism>
<dbReference type="SUPFAM" id="SSF52540">
    <property type="entry name" value="P-loop containing nucleoside triphosphate hydrolases"/>
    <property type="match status" value="1"/>
</dbReference>
<protein>
    <submittedName>
        <fullName evidence="8">ATP-dependent helicase HrpB</fullName>
    </submittedName>
</protein>
<feature type="region of interest" description="Disordered" evidence="5">
    <location>
        <begin position="495"/>
        <end position="563"/>
    </location>
</feature>
<dbReference type="InterPro" id="IPR048333">
    <property type="entry name" value="HA2_WH"/>
</dbReference>
<feature type="domain" description="Helicase C-terminal" evidence="7">
    <location>
        <begin position="197"/>
        <end position="367"/>
    </location>
</feature>
<feature type="compositionally biased region" description="Low complexity" evidence="5">
    <location>
        <begin position="536"/>
        <end position="558"/>
    </location>
</feature>
<dbReference type="InterPro" id="IPR007502">
    <property type="entry name" value="Helicase-assoc_dom"/>
</dbReference>
<dbReference type="InterPro" id="IPR011545">
    <property type="entry name" value="DEAD/DEAH_box_helicase_dom"/>
</dbReference>
<evidence type="ECO:0000313" key="8">
    <source>
        <dbReference type="EMBL" id="MBD3918354.1"/>
    </source>
</evidence>
<dbReference type="SMART" id="SM00490">
    <property type="entry name" value="HELICc"/>
    <property type="match status" value="1"/>
</dbReference>
<dbReference type="InterPro" id="IPR013689">
    <property type="entry name" value="RNA_helicase_ATP-dep_HrpB_C"/>
</dbReference>
<keyword evidence="2" id="KW-0378">Hydrolase</keyword>
<dbReference type="Pfam" id="PF08482">
    <property type="entry name" value="HrpB_C"/>
    <property type="match status" value="1"/>
</dbReference>
<keyword evidence="9" id="KW-1185">Reference proteome</keyword>
<evidence type="ECO:0000256" key="3">
    <source>
        <dbReference type="ARBA" id="ARBA00022806"/>
    </source>
</evidence>
<dbReference type="Pfam" id="PF00271">
    <property type="entry name" value="Helicase_C"/>
    <property type="match status" value="1"/>
</dbReference>
<dbReference type="SMART" id="SM00487">
    <property type="entry name" value="DEXDc"/>
    <property type="match status" value="1"/>
</dbReference>
<dbReference type="InterPro" id="IPR010225">
    <property type="entry name" value="HrpB"/>
</dbReference>
<keyword evidence="3 8" id="KW-0347">Helicase</keyword>
<dbReference type="InterPro" id="IPR049614">
    <property type="entry name" value="HrpB_DEXH"/>
</dbReference>